<evidence type="ECO:0000256" key="2">
    <source>
        <dbReference type="ARBA" id="ARBA00022759"/>
    </source>
</evidence>
<dbReference type="CDD" id="cd00221">
    <property type="entry name" value="Vsr"/>
    <property type="match status" value="1"/>
</dbReference>
<reference evidence="9" key="1">
    <citation type="journal article" date="2019" name="Int. J. Syst. Evol. Microbiol.">
        <title>The Global Catalogue of Microorganisms (GCM) 10K type strain sequencing project: providing services to taxonomists for standard genome sequencing and annotation.</title>
        <authorList>
            <consortium name="The Broad Institute Genomics Platform"/>
            <consortium name="The Broad Institute Genome Sequencing Center for Infectious Disease"/>
            <person name="Wu L."/>
            <person name="Ma J."/>
        </authorList>
    </citation>
    <scope>NUCLEOTIDE SEQUENCE [LARGE SCALE GENOMIC DNA]</scope>
    <source>
        <strain evidence="9">JCM 18298</strain>
    </source>
</reference>
<keyword evidence="9" id="KW-1185">Reference proteome</keyword>
<keyword evidence="4" id="KW-0378">Hydrolase</keyword>
<feature type="region of interest" description="Disordered" evidence="7">
    <location>
        <begin position="1"/>
        <end position="24"/>
    </location>
</feature>
<evidence type="ECO:0000256" key="4">
    <source>
        <dbReference type="ARBA" id="ARBA00022801"/>
    </source>
</evidence>
<organism evidence="8 9">
    <name type="scientific">Nocardia callitridis</name>
    <dbReference type="NCBI Taxonomy" id="648753"/>
    <lineage>
        <taxon>Bacteria</taxon>
        <taxon>Bacillati</taxon>
        <taxon>Actinomycetota</taxon>
        <taxon>Actinomycetes</taxon>
        <taxon>Mycobacteriales</taxon>
        <taxon>Nocardiaceae</taxon>
        <taxon>Nocardia</taxon>
    </lineage>
</organism>
<comment type="similarity">
    <text evidence="6">Belongs to the Vsr family.</text>
</comment>
<dbReference type="NCBIfam" id="TIGR00632">
    <property type="entry name" value="vsr"/>
    <property type="match status" value="1"/>
</dbReference>
<dbReference type="GO" id="GO:0004519">
    <property type="term" value="F:endonuclease activity"/>
    <property type="evidence" value="ECO:0007669"/>
    <property type="project" value="UniProtKB-KW"/>
</dbReference>
<dbReference type="RefSeq" id="WP_345493825.1">
    <property type="nucleotide sequence ID" value="NZ_BAABJM010000001.1"/>
</dbReference>
<protein>
    <submittedName>
        <fullName evidence="8">Very short patch repair endonuclease</fullName>
    </submittedName>
</protein>
<evidence type="ECO:0000256" key="1">
    <source>
        <dbReference type="ARBA" id="ARBA00022722"/>
    </source>
</evidence>
<dbReference type="InterPro" id="IPR004603">
    <property type="entry name" value="DNA_mismatch_endonuc_vsr"/>
</dbReference>
<keyword evidence="5" id="KW-0234">DNA repair</keyword>
<evidence type="ECO:0000256" key="6">
    <source>
        <dbReference type="ARBA" id="ARBA00029466"/>
    </source>
</evidence>
<evidence type="ECO:0000313" key="9">
    <source>
        <dbReference type="Proteomes" id="UP001500603"/>
    </source>
</evidence>
<dbReference type="EMBL" id="BAABJM010000001">
    <property type="protein sequence ID" value="GAA5045533.1"/>
    <property type="molecule type" value="Genomic_DNA"/>
</dbReference>
<evidence type="ECO:0000313" key="8">
    <source>
        <dbReference type="EMBL" id="GAA5045533.1"/>
    </source>
</evidence>
<evidence type="ECO:0000256" key="7">
    <source>
        <dbReference type="SAM" id="MobiDB-lite"/>
    </source>
</evidence>
<dbReference type="Proteomes" id="UP001500603">
    <property type="component" value="Unassembled WGS sequence"/>
</dbReference>
<keyword evidence="1" id="KW-0540">Nuclease</keyword>
<keyword evidence="2 8" id="KW-0255">Endonuclease</keyword>
<dbReference type="SUPFAM" id="SSF52980">
    <property type="entry name" value="Restriction endonuclease-like"/>
    <property type="match status" value="1"/>
</dbReference>
<evidence type="ECO:0000256" key="3">
    <source>
        <dbReference type="ARBA" id="ARBA00022763"/>
    </source>
</evidence>
<comment type="caution">
    <text evidence="8">The sequence shown here is derived from an EMBL/GenBank/DDBJ whole genome shotgun (WGS) entry which is preliminary data.</text>
</comment>
<dbReference type="InterPro" id="IPR011335">
    <property type="entry name" value="Restrct_endonuc-II-like"/>
</dbReference>
<dbReference type="Gene3D" id="3.40.960.10">
    <property type="entry name" value="VSR Endonuclease"/>
    <property type="match status" value="1"/>
</dbReference>
<sequence>MSTSPRTDAATSARMARQRRTGTKPELALRRELHRRGLRYFVDRAPLRGQRRRADLVFPRSRVAVYVDGCFWHRCPRHATDPKNNAEWWATKLAGNVARDRATDDTLANAGWRVVRVWEHESPIEAADRVQATIAAS</sequence>
<feature type="compositionally biased region" description="Polar residues" evidence="7">
    <location>
        <begin position="1"/>
        <end position="10"/>
    </location>
</feature>
<evidence type="ECO:0000256" key="5">
    <source>
        <dbReference type="ARBA" id="ARBA00023204"/>
    </source>
</evidence>
<name>A0ABP9JX62_9NOCA</name>
<keyword evidence="3" id="KW-0227">DNA damage</keyword>
<accession>A0ABP9JX62</accession>
<dbReference type="Pfam" id="PF03852">
    <property type="entry name" value="Vsr"/>
    <property type="match status" value="1"/>
</dbReference>
<proteinExistence type="inferred from homology"/>
<gene>
    <name evidence="8" type="ORF">GCM10023318_10020</name>
</gene>